<keyword evidence="5 7" id="KW-0472">Membrane</keyword>
<dbReference type="Pfam" id="PF07690">
    <property type="entry name" value="MFS_1"/>
    <property type="match status" value="1"/>
</dbReference>
<keyword evidence="3 7" id="KW-0812">Transmembrane</keyword>
<sequence length="294" mass="32551">MTTNYPALARICIPQRYVLTIMGFLGVANAYIMRACLSIAITKMVTQNTTSSSDKIVNTEECPVSKPSRINDTSGSGYHDFDWDQTTQGFILAAFYWGYIITHIPGGILAQRFGGKHTLGLGILSTAIFTILTPYAAYKGVWPLITLRFLMGLGEGTTFPALSTLLAQWAPPFERSRMAAFVFAGVQIGTVISTALSGIILEYGSWPDVFYLYGVAGLVWFVVWCVICYNDPFSHPFISDDEKEYLQLAIGQLEQKKDLDTPWSKILTSVPVWALLIAEVGHDWGLYTMVTDLP</sequence>
<feature type="transmembrane region" description="Helical" evidence="7">
    <location>
        <begin position="17"/>
        <end position="41"/>
    </location>
</feature>
<dbReference type="PANTHER" id="PTHR11662">
    <property type="entry name" value="SOLUTE CARRIER FAMILY 17"/>
    <property type="match status" value="1"/>
</dbReference>
<dbReference type="EMBL" id="QKKF02030869">
    <property type="protein sequence ID" value="RZF34613.1"/>
    <property type="molecule type" value="Genomic_DNA"/>
</dbReference>
<dbReference type="STRING" id="195883.A0A482WMA5"/>
<dbReference type="SUPFAM" id="SSF103473">
    <property type="entry name" value="MFS general substrate transporter"/>
    <property type="match status" value="1"/>
</dbReference>
<accession>A0A482WMA5</accession>
<keyword evidence="6" id="KW-0325">Glycoprotein</keyword>
<dbReference type="SMR" id="A0A482WMA5"/>
<evidence type="ECO:0000256" key="7">
    <source>
        <dbReference type="SAM" id="Phobius"/>
    </source>
</evidence>
<dbReference type="InParanoid" id="A0A482WMA5"/>
<dbReference type="PANTHER" id="PTHR11662:SF415">
    <property type="entry name" value="AT30085P-RELATED"/>
    <property type="match status" value="1"/>
</dbReference>
<comment type="caution">
    <text evidence="9">The sequence shown here is derived from an EMBL/GenBank/DDBJ whole genome shotgun (WGS) entry which is preliminary data.</text>
</comment>
<dbReference type="InterPro" id="IPR020846">
    <property type="entry name" value="MFS_dom"/>
</dbReference>
<dbReference type="GO" id="GO:0006820">
    <property type="term" value="P:monoatomic anion transport"/>
    <property type="evidence" value="ECO:0007669"/>
    <property type="project" value="TreeGrafter"/>
</dbReference>
<feature type="transmembrane region" description="Helical" evidence="7">
    <location>
        <begin position="90"/>
        <end position="110"/>
    </location>
</feature>
<dbReference type="GO" id="GO:0022857">
    <property type="term" value="F:transmembrane transporter activity"/>
    <property type="evidence" value="ECO:0007669"/>
    <property type="project" value="InterPro"/>
</dbReference>
<keyword evidence="10" id="KW-1185">Reference proteome</keyword>
<dbReference type="Proteomes" id="UP000291343">
    <property type="component" value="Unassembled WGS sequence"/>
</dbReference>
<feature type="transmembrane region" description="Helical" evidence="7">
    <location>
        <begin position="179"/>
        <end position="204"/>
    </location>
</feature>
<keyword evidence="4 7" id="KW-1133">Transmembrane helix</keyword>
<evidence type="ECO:0000256" key="5">
    <source>
        <dbReference type="ARBA" id="ARBA00023136"/>
    </source>
</evidence>
<evidence type="ECO:0000256" key="2">
    <source>
        <dbReference type="ARBA" id="ARBA00022475"/>
    </source>
</evidence>
<evidence type="ECO:0000256" key="4">
    <source>
        <dbReference type="ARBA" id="ARBA00022989"/>
    </source>
</evidence>
<evidence type="ECO:0000313" key="9">
    <source>
        <dbReference type="EMBL" id="RZF34613.1"/>
    </source>
</evidence>
<dbReference type="InterPro" id="IPR005829">
    <property type="entry name" value="Sugar_transporter_CS"/>
</dbReference>
<evidence type="ECO:0000259" key="8">
    <source>
        <dbReference type="PROSITE" id="PS50850"/>
    </source>
</evidence>
<organism evidence="9 10">
    <name type="scientific">Laodelphax striatellus</name>
    <name type="common">Small brown planthopper</name>
    <name type="synonym">Delphax striatella</name>
    <dbReference type="NCBI Taxonomy" id="195883"/>
    <lineage>
        <taxon>Eukaryota</taxon>
        <taxon>Metazoa</taxon>
        <taxon>Ecdysozoa</taxon>
        <taxon>Arthropoda</taxon>
        <taxon>Hexapoda</taxon>
        <taxon>Insecta</taxon>
        <taxon>Pterygota</taxon>
        <taxon>Neoptera</taxon>
        <taxon>Paraneoptera</taxon>
        <taxon>Hemiptera</taxon>
        <taxon>Auchenorrhyncha</taxon>
        <taxon>Fulgoroidea</taxon>
        <taxon>Delphacidae</taxon>
        <taxon>Criomorphinae</taxon>
        <taxon>Laodelphax</taxon>
    </lineage>
</organism>
<feature type="transmembrane region" description="Helical" evidence="7">
    <location>
        <begin position="119"/>
        <end position="138"/>
    </location>
</feature>
<evidence type="ECO:0000313" key="10">
    <source>
        <dbReference type="Proteomes" id="UP000291343"/>
    </source>
</evidence>
<feature type="domain" description="Major facilitator superfamily (MFS) profile" evidence="8">
    <location>
        <begin position="15"/>
        <end position="294"/>
    </location>
</feature>
<dbReference type="OrthoDB" id="2985014at2759"/>
<evidence type="ECO:0000256" key="3">
    <source>
        <dbReference type="ARBA" id="ARBA00022692"/>
    </source>
</evidence>
<feature type="transmembrane region" description="Helical" evidence="7">
    <location>
        <begin position="144"/>
        <end position="167"/>
    </location>
</feature>
<dbReference type="InterPro" id="IPR011701">
    <property type="entry name" value="MFS"/>
</dbReference>
<feature type="transmembrane region" description="Helical" evidence="7">
    <location>
        <begin position="210"/>
        <end position="229"/>
    </location>
</feature>
<dbReference type="Gene3D" id="1.20.1250.20">
    <property type="entry name" value="MFS general substrate transporter like domains"/>
    <property type="match status" value="1"/>
</dbReference>
<proteinExistence type="predicted"/>
<evidence type="ECO:0000256" key="1">
    <source>
        <dbReference type="ARBA" id="ARBA00004651"/>
    </source>
</evidence>
<dbReference type="FunFam" id="1.20.1250.20:FF:000067">
    <property type="entry name" value="sialin isoform X2"/>
    <property type="match status" value="1"/>
</dbReference>
<name>A0A482WMA5_LAOST</name>
<dbReference type="PROSITE" id="PS50850">
    <property type="entry name" value="MFS"/>
    <property type="match status" value="1"/>
</dbReference>
<dbReference type="InterPro" id="IPR036259">
    <property type="entry name" value="MFS_trans_sf"/>
</dbReference>
<dbReference type="AlphaFoldDB" id="A0A482WMA5"/>
<keyword evidence="2" id="KW-1003">Cell membrane</keyword>
<protein>
    <recommendedName>
        <fullName evidence="8">Major facilitator superfamily (MFS) profile domain-containing protein</fullName>
    </recommendedName>
</protein>
<evidence type="ECO:0000256" key="6">
    <source>
        <dbReference type="ARBA" id="ARBA00023180"/>
    </source>
</evidence>
<dbReference type="InterPro" id="IPR050382">
    <property type="entry name" value="MFS_Na/Anion_cotransporter"/>
</dbReference>
<comment type="subcellular location">
    <subcellularLocation>
        <location evidence="1">Cell membrane</location>
        <topology evidence="1">Multi-pass membrane protein</topology>
    </subcellularLocation>
</comment>
<reference evidence="9 10" key="1">
    <citation type="journal article" date="2017" name="Gigascience">
        <title>Genome sequence of the small brown planthopper, Laodelphax striatellus.</title>
        <authorList>
            <person name="Zhu J."/>
            <person name="Jiang F."/>
            <person name="Wang X."/>
            <person name="Yang P."/>
            <person name="Bao Y."/>
            <person name="Zhao W."/>
            <person name="Wang W."/>
            <person name="Lu H."/>
            <person name="Wang Q."/>
            <person name="Cui N."/>
            <person name="Li J."/>
            <person name="Chen X."/>
            <person name="Luo L."/>
            <person name="Yu J."/>
            <person name="Kang L."/>
            <person name="Cui F."/>
        </authorList>
    </citation>
    <scope>NUCLEOTIDE SEQUENCE [LARGE SCALE GENOMIC DNA]</scope>
    <source>
        <strain evidence="9">Lst14</strain>
    </source>
</reference>
<dbReference type="GO" id="GO:0005886">
    <property type="term" value="C:plasma membrane"/>
    <property type="evidence" value="ECO:0007669"/>
    <property type="project" value="UniProtKB-SubCell"/>
</dbReference>
<dbReference type="PROSITE" id="PS00217">
    <property type="entry name" value="SUGAR_TRANSPORT_2"/>
    <property type="match status" value="1"/>
</dbReference>
<gene>
    <name evidence="9" type="ORF">LSTR_LSTR008638</name>
</gene>